<dbReference type="GO" id="GO:0034702">
    <property type="term" value="C:monoatomic ion channel complex"/>
    <property type="evidence" value="ECO:0007669"/>
    <property type="project" value="UniProtKB-KW"/>
</dbReference>
<dbReference type="InterPro" id="IPR014710">
    <property type="entry name" value="RmlC-like_jellyroll"/>
</dbReference>
<dbReference type="GO" id="GO:0042391">
    <property type="term" value="P:regulation of membrane potential"/>
    <property type="evidence" value="ECO:0007669"/>
    <property type="project" value="TreeGrafter"/>
</dbReference>
<keyword evidence="7" id="KW-0630">Potassium</keyword>
<reference evidence="15" key="2">
    <citation type="submission" date="2019-06" db="EMBL/GenBank/DDBJ databases">
        <title>Genomics analysis of Aphanomyces spp. identifies a new class of oomycete effector associated with host adaptation.</title>
        <authorList>
            <person name="Gaulin E."/>
        </authorList>
    </citation>
    <scope>NUCLEOTIDE SEQUENCE</scope>
    <source>
        <strain evidence="15">CBS 578.67</strain>
    </source>
</reference>
<keyword evidence="17" id="KW-1185">Reference proteome</keyword>
<evidence type="ECO:0000256" key="5">
    <source>
        <dbReference type="ARBA" id="ARBA00022826"/>
    </source>
</evidence>
<keyword evidence="6" id="KW-0851">Voltage-gated channel</keyword>
<reference evidence="16 17" key="1">
    <citation type="submission" date="2019-03" db="EMBL/GenBank/DDBJ databases">
        <authorList>
            <person name="Gaulin E."/>
            <person name="Dumas B."/>
        </authorList>
    </citation>
    <scope>NUCLEOTIDE SEQUENCE [LARGE SCALE GENOMIC DNA]</scope>
    <source>
        <strain evidence="16">CBS 568.67</strain>
    </source>
</reference>
<feature type="region of interest" description="Disordered" evidence="12">
    <location>
        <begin position="1"/>
        <end position="93"/>
    </location>
</feature>
<protein>
    <submittedName>
        <fullName evidence="16">Aste57867_20426 protein</fullName>
    </submittedName>
</protein>
<dbReference type="AlphaFoldDB" id="A0A485LGY6"/>
<feature type="transmembrane region" description="Helical" evidence="13">
    <location>
        <begin position="468"/>
        <end position="489"/>
    </location>
</feature>
<keyword evidence="10 13" id="KW-0472">Membrane</keyword>
<dbReference type="PANTHER" id="PTHR10217:SF435">
    <property type="entry name" value="POTASSIUM VOLTAGE-GATED CHANNEL PROTEIN EAG"/>
    <property type="match status" value="1"/>
</dbReference>
<evidence type="ECO:0000256" key="10">
    <source>
        <dbReference type="ARBA" id="ARBA00023136"/>
    </source>
</evidence>
<dbReference type="PANTHER" id="PTHR10217">
    <property type="entry name" value="VOLTAGE AND LIGAND GATED POTASSIUM CHANNEL"/>
    <property type="match status" value="1"/>
</dbReference>
<dbReference type="PROSITE" id="PS50042">
    <property type="entry name" value="CNMP_BINDING_3"/>
    <property type="match status" value="1"/>
</dbReference>
<dbReference type="CDD" id="cd00038">
    <property type="entry name" value="CAP_ED"/>
    <property type="match status" value="1"/>
</dbReference>
<dbReference type="PROSITE" id="PS00889">
    <property type="entry name" value="CNMP_BINDING_2"/>
    <property type="match status" value="1"/>
</dbReference>
<dbReference type="Gene3D" id="1.10.287.70">
    <property type="match status" value="1"/>
</dbReference>
<dbReference type="PRINTS" id="PR01463">
    <property type="entry name" value="EAGCHANLFMLY"/>
</dbReference>
<dbReference type="PRINTS" id="PR00169">
    <property type="entry name" value="KCHANNEL"/>
</dbReference>
<evidence type="ECO:0000256" key="1">
    <source>
        <dbReference type="ARBA" id="ARBA00004141"/>
    </source>
</evidence>
<accession>A0A485LGY6</accession>
<name>A0A485LGY6_9STRA</name>
<evidence type="ECO:0000256" key="9">
    <source>
        <dbReference type="ARBA" id="ARBA00023065"/>
    </source>
</evidence>
<dbReference type="InterPro" id="IPR018488">
    <property type="entry name" value="cNMP-bd_CS"/>
</dbReference>
<evidence type="ECO:0000256" key="2">
    <source>
        <dbReference type="ARBA" id="ARBA00022448"/>
    </source>
</evidence>
<feature type="region of interest" description="Disordered" evidence="12">
    <location>
        <begin position="757"/>
        <end position="787"/>
    </location>
</feature>
<evidence type="ECO:0000256" key="12">
    <source>
        <dbReference type="SAM" id="MobiDB-lite"/>
    </source>
</evidence>
<evidence type="ECO:0000313" key="16">
    <source>
        <dbReference type="EMBL" id="VFT97112.1"/>
    </source>
</evidence>
<dbReference type="InterPro" id="IPR050818">
    <property type="entry name" value="KCNH_animal-type"/>
</dbReference>
<feature type="transmembrane region" description="Helical" evidence="13">
    <location>
        <begin position="273"/>
        <end position="292"/>
    </location>
</feature>
<evidence type="ECO:0000256" key="11">
    <source>
        <dbReference type="ARBA" id="ARBA00023303"/>
    </source>
</evidence>
<comment type="subcellular location">
    <subcellularLocation>
        <location evidence="1">Membrane</location>
        <topology evidence="1">Multi-pass membrane protein</topology>
    </subcellularLocation>
</comment>
<proteinExistence type="predicted"/>
<feature type="region of interest" description="Disordered" evidence="12">
    <location>
        <begin position="154"/>
        <end position="174"/>
    </location>
</feature>
<evidence type="ECO:0000313" key="15">
    <source>
        <dbReference type="EMBL" id="KAF0687934.1"/>
    </source>
</evidence>
<dbReference type="OrthoDB" id="432483at2759"/>
<dbReference type="PROSITE" id="PS00888">
    <property type="entry name" value="CNMP_BINDING_1"/>
    <property type="match status" value="1"/>
</dbReference>
<dbReference type="Gene3D" id="2.60.120.10">
    <property type="entry name" value="Jelly Rolls"/>
    <property type="match status" value="1"/>
</dbReference>
<keyword evidence="11" id="KW-0407">Ion channel</keyword>
<dbReference type="GO" id="GO:0005886">
    <property type="term" value="C:plasma membrane"/>
    <property type="evidence" value="ECO:0007669"/>
    <property type="project" value="TreeGrafter"/>
</dbReference>
<feature type="domain" description="Cyclic nucleotide-binding" evidence="14">
    <location>
        <begin position="573"/>
        <end position="689"/>
    </location>
</feature>
<gene>
    <name evidence="16" type="primary">Aste57867_20426</name>
    <name evidence="15" type="ORF">As57867_020360</name>
    <name evidence="16" type="ORF">ASTE57867_20426</name>
</gene>
<evidence type="ECO:0000256" key="4">
    <source>
        <dbReference type="ARBA" id="ARBA00022692"/>
    </source>
</evidence>
<feature type="transmembrane region" description="Helical" evidence="13">
    <location>
        <begin position="436"/>
        <end position="456"/>
    </location>
</feature>
<dbReference type="SUPFAM" id="SSF81324">
    <property type="entry name" value="Voltage-gated potassium channels"/>
    <property type="match status" value="1"/>
</dbReference>
<dbReference type="SMART" id="SM00100">
    <property type="entry name" value="cNMP"/>
    <property type="match status" value="1"/>
</dbReference>
<dbReference type="SUPFAM" id="SSF51206">
    <property type="entry name" value="cAMP-binding domain-like"/>
    <property type="match status" value="1"/>
</dbReference>
<evidence type="ECO:0000256" key="8">
    <source>
        <dbReference type="ARBA" id="ARBA00022989"/>
    </source>
</evidence>
<evidence type="ECO:0000256" key="7">
    <source>
        <dbReference type="ARBA" id="ARBA00022958"/>
    </source>
</evidence>
<dbReference type="GO" id="GO:0005249">
    <property type="term" value="F:voltage-gated potassium channel activity"/>
    <property type="evidence" value="ECO:0007669"/>
    <property type="project" value="InterPro"/>
</dbReference>
<dbReference type="EMBL" id="VJMH01006813">
    <property type="protein sequence ID" value="KAF0687934.1"/>
    <property type="molecule type" value="Genomic_DNA"/>
</dbReference>
<evidence type="ECO:0000259" key="14">
    <source>
        <dbReference type="PROSITE" id="PS50042"/>
    </source>
</evidence>
<feature type="transmembrane region" description="Helical" evidence="13">
    <location>
        <begin position="392"/>
        <end position="415"/>
    </location>
</feature>
<keyword evidence="8 13" id="KW-1133">Transmembrane helix</keyword>
<evidence type="ECO:0000256" key="13">
    <source>
        <dbReference type="SAM" id="Phobius"/>
    </source>
</evidence>
<dbReference type="Gene3D" id="1.10.287.630">
    <property type="entry name" value="Helix hairpin bin"/>
    <property type="match status" value="1"/>
</dbReference>
<sequence>MKAGSSGGAHLRRKTRPQTSDGREGEYVGKEDAYYQAAPLPKHVEEKGNAVADDKAAKDSHDDHRGEEVSNDDEQSIVEGLMPSAPTNGRTGPPQVPSAYMTRHSKFSHMMGLSPIEELKLAQGEFQAKAAMNLHGGHMKLPKLSLTSVRSSMSNMVHPHGENSPPPLLAPPPRKKSMAAQLIEKLKSVDNSNPSTSTLTTMSTRLPDEDIRRISRTLNKNIEDMTAQQALNFVQDALQSENILKQKSHELKVRKLPWYLVHPMGKFRQRWDIASLAFLLYTAIFIPLQLSYADDLDMATLSRLDLGIDIFYMIDLCVNCVSTYEVRGHVERNVKKIIKQYLRSWFVPDVVASIPFNVINFYYPNMNDNLRLFKLLRLSRFARVFNRLEYSLLVRSTVSSLVKFALLVLLTCGFYKVSSGDPVGWAAKMGMPSLTLYDKYVTSSYWAVMTMTTVGYGDVASQTTRERLWSIFAMVNGAWIFAYGITNVVSMVSNLNSSDTEFQIKMDYVNKYMETRDLPLKLRSEIREFFFNTRITVETKLKNESKILGELSALLRSKVALAINDSVLNKMPFFEGADHNFLMELALSMKMVCLPPHEEVIMEGEIGEEMFFIFRGAVEVLKAKVQVAVLGEKQYFGEMAILNKNCLRTASVVTLCFCELRMLTREKFLLALTHYPGMRQRIAKIVHRRNQRDSTRNLAPNTDVAHRGSTLMEKVAATILEQVTPSSNDKSMSGMKLAPILSEASMREPREAPLLSIHNLPTVPTPPTVDEGGAADETTAEDEPIEQTTGAVDRTTEINDIIQTSFLPKGLDQPPAESAHQCILDLIHDQEVLLNHVTAMHTKWRGLQRGMRRMQKELHVYRRMYGAVTLPTEADEIDDNDTDR</sequence>
<evidence type="ECO:0000313" key="17">
    <source>
        <dbReference type="Proteomes" id="UP000332933"/>
    </source>
</evidence>
<organism evidence="16 17">
    <name type="scientific">Aphanomyces stellatus</name>
    <dbReference type="NCBI Taxonomy" id="120398"/>
    <lineage>
        <taxon>Eukaryota</taxon>
        <taxon>Sar</taxon>
        <taxon>Stramenopiles</taxon>
        <taxon>Oomycota</taxon>
        <taxon>Saprolegniomycetes</taxon>
        <taxon>Saprolegniales</taxon>
        <taxon>Verrucalvaceae</taxon>
        <taxon>Aphanomyces</taxon>
    </lineage>
</organism>
<dbReference type="InterPro" id="IPR005821">
    <property type="entry name" value="Ion_trans_dom"/>
</dbReference>
<keyword evidence="3" id="KW-0633">Potassium transport</keyword>
<dbReference type="Pfam" id="PF00520">
    <property type="entry name" value="Ion_trans"/>
    <property type="match status" value="1"/>
</dbReference>
<dbReference type="EMBL" id="CAADRA010006836">
    <property type="protein sequence ID" value="VFT97112.1"/>
    <property type="molecule type" value="Genomic_DNA"/>
</dbReference>
<dbReference type="InterPro" id="IPR000595">
    <property type="entry name" value="cNMP-bd_dom"/>
</dbReference>
<evidence type="ECO:0000256" key="3">
    <source>
        <dbReference type="ARBA" id="ARBA00022538"/>
    </source>
</evidence>
<feature type="compositionally biased region" description="Basic and acidic residues" evidence="12">
    <location>
        <begin position="42"/>
        <end position="68"/>
    </location>
</feature>
<dbReference type="Pfam" id="PF00027">
    <property type="entry name" value="cNMP_binding"/>
    <property type="match status" value="1"/>
</dbReference>
<feature type="compositionally biased region" description="Basic and acidic residues" evidence="12">
    <location>
        <begin position="21"/>
        <end position="33"/>
    </location>
</feature>
<dbReference type="InterPro" id="IPR018490">
    <property type="entry name" value="cNMP-bd_dom_sf"/>
</dbReference>
<keyword evidence="2" id="KW-0813">Transport</keyword>
<dbReference type="Proteomes" id="UP000332933">
    <property type="component" value="Unassembled WGS sequence"/>
</dbReference>
<keyword evidence="5" id="KW-0631">Potassium channel</keyword>
<keyword evidence="4 13" id="KW-0812">Transmembrane</keyword>
<dbReference type="InterPro" id="IPR003938">
    <property type="entry name" value="K_chnl_volt-dep_EAG/ELK/ERG"/>
</dbReference>
<keyword evidence="9" id="KW-0406">Ion transport</keyword>
<evidence type="ECO:0000256" key="6">
    <source>
        <dbReference type="ARBA" id="ARBA00022882"/>
    </source>
</evidence>